<comment type="function">
    <text evidence="8">Serine protease involved in intramembrane proteolysis.</text>
</comment>
<evidence type="ECO:0000256" key="7">
    <source>
        <dbReference type="ARBA" id="ARBA00023136"/>
    </source>
</evidence>
<dbReference type="GO" id="GO:0012505">
    <property type="term" value="C:endomembrane system"/>
    <property type="evidence" value="ECO:0007669"/>
    <property type="project" value="UniProtKB-ARBA"/>
</dbReference>
<sequence length="386" mass="42848">MERDQDKDYPPKIQIRVHPRRGRNVIHPVLVTGTETPSPSSSPFIEVSRPSKRWFSWLIPSIVVANIVMFIITMSINDCPKNSSSCIAGFLGRFSFQPFKENPLLGPTSSTLVKMGALEVSKVVHRHQAWRLITCNWLHAGVFHVLANMLSLVFIGIRLEQEFGFVRIGLLYIIAGFGGSLLSALFIQSSISVGASGALFGLLGAMLSELLTNWTIYEHKLAALLTLLFIIVINLAMGILPRVDNFAHIGGFTSGFLVGFVFLIRPQFGWVSQRSALPGYTGIRTHKHKTYQYVLWVISLILLIAGFTVGLILVLRGFDANDHCSWCHYLSCVPTSKWKCDSGNMYCESSQLGNQLNLTCLSNGKSNMYKLSDANQVETLCSQLCT</sequence>
<keyword evidence="11" id="KW-1185">Reference proteome</keyword>
<protein>
    <recommendedName>
        <fullName evidence="8">RHOMBOID-like protein</fullName>
        <ecNumber evidence="8">3.4.21.105</ecNumber>
    </recommendedName>
</protein>
<evidence type="ECO:0000256" key="4">
    <source>
        <dbReference type="ARBA" id="ARBA00022692"/>
    </source>
</evidence>
<proteinExistence type="inferred from homology"/>
<comment type="catalytic activity">
    <reaction evidence="1 8">
        <text>Cleaves type-1 transmembrane domains using a catalytic dyad composed of serine and histidine that are contributed by different transmembrane domains.</text>
        <dbReference type="EC" id="3.4.21.105"/>
    </reaction>
</comment>
<evidence type="ECO:0000256" key="6">
    <source>
        <dbReference type="ARBA" id="ARBA00022989"/>
    </source>
</evidence>
<dbReference type="GO" id="GO:0006508">
    <property type="term" value="P:proteolysis"/>
    <property type="evidence" value="ECO:0007669"/>
    <property type="project" value="UniProtKB-KW"/>
</dbReference>
<name>A0A835D991_TETSI</name>
<gene>
    <name evidence="10" type="ORF">HHK36_019069</name>
</gene>
<dbReference type="EMBL" id="JABCRI010000013">
    <property type="protein sequence ID" value="KAF8395128.1"/>
    <property type="molecule type" value="Genomic_DNA"/>
</dbReference>
<dbReference type="Proteomes" id="UP000655225">
    <property type="component" value="Unassembled WGS sequence"/>
</dbReference>
<evidence type="ECO:0000313" key="11">
    <source>
        <dbReference type="Proteomes" id="UP000655225"/>
    </source>
</evidence>
<feature type="transmembrane region" description="Helical" evidence="8">
    <location>
        <begin position="137"/>
        <end position="157"/>
    </location>
</feature>
<dbReference type="InterPro" id="IPR022764">
    <property type="entry name" value="Peptidase_S54_rhomboid_dom"/>
</dbReference>
<evidence type="ECO:0000256" key="5">
    <source>
        <dbReference type="ARBA" id="ARBA00022801"/>
    </source>
</evidence>
<dbReference type="OrthoDB" id="418595at2759"/>
<keyword evidence="5 8" id="KW-0378">Hydrolase</keyword>
<keyword evidence="8" id="KW-0645">Protease</keyword>
<evidence type="ECO:0000256" key="8">
    <source>
        <dbReference type="RuleBase" id="RU362115"/>
    </source>
</evidence>
<evidence type="ECO:0000313" key="10">
    <source>
        <dbReference type="EMBL" id="KAF8395128.1"/>
    </source>
</evidence>
<comment type="caution">
    <text evidence="10">The sequence shown here is derived from an EMBL/GenBank/DDBJ whole genome shotgun (WGS) entry which is preliminary data.</text>
</comment>
<dbReference type="Pfam" id="PF01694">
    <property type="entry name" value="Rhomboid"/>
    <property type="match status" value="1"/>
</dbReference>
<organism evidence="10 11">
    <name type="scientific">Tetracentron sinense</name>
    <name type="common">Spur-leaf</name>
    <dbReference type="NCBI Taxonomy" id="13715"/>
    <lineage>
        <taxon>Eukaryota</taxon>
        <taxon>Viridiplantae</taxon>
        <taxon>Streptophyta</taxon>
        <taxon>Embryophyta</taxon>
        <taxon>Tracheophyta</taxon>
        <taxon>Spermatophyta</taxon>
        <taxon>Magnoliopsida</taxon>
        <taxon>Trochodendrales</taxon>
        <taxon>Trochodendraceae</taxon>
        <taxon>Tetracentron</taxon>
    </lineage>
</organism>
<dbReference type="Gene3D" id="1.20.1540.10">
    <property type="entry name" value="Rhomboid-like"/>
    <property type="match status" value="1"/>
</dbReference>
<comment type="subcellular location">
    <subcellularLocation>
        <location evidence="2 8">Membrane</location>
        <topology evidence="2 8">Multi-pass membrane protein</topology>
    </subcellularLocation>
</comment>
<keyword evidence="6 8" id="KW-1133">Transmembrane helix</keyword>
<accession>A0A835D991</accession>
<dbReference type="FunFam" id="1.20.1540.10:FF:000019">
    <property type="entry name" value="RHOMBOID-like protein"/>
    <property type="match status" value="1"/>
</dbReference>
<dbReference type="PANTHER" id="PTHR22936:SF77">
    <property type="entry name" value="RHOMBOID-LIKE PROTEIN 1"/>
    <property type="match status" value="1"/>
</dbReference>
<keyword evidence="8" id="KW-0720">Serine protease</keyword>
<feature type="transmembrane region" description="Helical" evidence="8">
    <location>
        <begin position="193"/>
        <end position="214"/>
    </location>
</feature>
<dbReference type="GO" id="GO:0016020">
    <property type="term" value="C:membrane"/>
    <property type="evidence" value="ECO:0007669"/>
    <property type="project" value="UniProtKB-SubCell"/>
</dbReference>
<feature type="transmembrane region" description="Helical" evidence="8">
    <location>
        <begin position="169"/>
        <end position="187"/>
    </location>
</feature>
<dbReference type="AlphaFoldDB" id="A0A835D991"/>
<feature type="transmembrane region" description="Helical" evidence="8">
    <location>
        <begin position="246"/>
        <end position="264"/>
    </location>
</feature>
<dbReference type="InterPro" id="IPR002610">
    <property type="entry name" value="Peptidase_S54_rhomboid-like"/>
</dbReference>
<feature type="transmembrane region" description="Helical" evidence="8">
    <location>
        <begin position="293"/>
        <end position="315"/>
    </location>
</feature>
<dbReference type="InterPro" id="IPR035952">
    <property type="entry name" value="Rhomboid-like_sf"/>
</dbReference>
<dbReference type="GO" id="GO:0005737">
    <property type="term" value="C:cytoplasm"/>
    <property type="evidence" value="ECO:0007669"/>
    <property type="project" value="UniProtKB-ARBA"/>
</dbReference>
<evidence type="ECO:0000259" key="9">
    <source>
        <dbReference type="Pfam" id="PF01694"/>
    </source>
</evidence>
<dbReference type="PANTHER" id="PTHR22936">
    <property type="entry name" value="RHOMBOID-RELATED"/>
    <property type="match status" value="1"/>
</dbReference>
<feature type="transmembrane region" description="Helical" evidence="8">
    <location>
        <begin position="221"/>
        <end position="240"/>
    </location>
</feature>
<reference evidence="10 11" key="1">
    <citation type="submission" date="2020-04" db="EMBL/GenBank/DDBJ databases">
        <title>Plant Genome Project.</title>
        <authorList>
            <person name="Zhang R.-G."/>
        </authorList>
    </citation>
    <scope>NUCLEOTIDE SEQUENCE [LARGE SCALE GENOMIC DNA]</scope>
    <source>
        <strain evidence="10">YNK0</strain>
        <tissue evidence="10">Leaf</tissue>
    </source>
</reference>
<comment type="similarity">
    <text evidence="3 8">Belongs to the peptidase S54 family.</text>
</comment>
<dbReference type="EC" id="3.4.21.105" evidence="8"/>
<keyword evidence="7 8" id="KW-0472">Membrane</keyword>
<feature type="domain" description="Peptidase S54 rhomboid" evidence="9">
    <location>
        <begin position="127"/>
        <end position="263"/>
    </location>
</feature>
<dbReference type="SUPFAM" id="SSF144091">
    <property type="entry name" value="Rhomboid-like"/>
    <property type="match status" value="1"/>
</dbReference>
<feature type="transmembrane region" description="Helical" evidence="8">
    <location>
        <begin position="54"/>
        <end position="76"/>
    </location>
</feature>
<dbReference type="OMA" id="TMSINDC"/>
<keyword evidence="4 8" id="KW-0812">Transmembrane</keyword>
<evidence type="ECO:0000256" key="3">
    <source>
        <dbReference type="ARBA" id="ARBA00009045"/>
    </source>
</evidence>
<evidence type="ECO:0000256" key="2">
    <source>
        <dbReference type="ARBA" id="ARBA00004141"/>
    </source>
</evidence>
<evidence type="ECO:0000256" key="1">
    <source>
        <dbReference type="ARBA" id="ARBA00000156"/>
    </source>
</evidence>
<dbReference type="GO" id="GO:0004252">
    <property type="term" value="F:serine-type endopeptidase activity"/>
    <property type="evidence" value="ECO:0007669"/>
    <property type="project" value="InterPro"/>
</dbReference>